<accession>A0A7L9RTK1</accession>
<evidence type="ECO:0000313" key="2">
    <source>
        <dbReference type="EMBL" id="QOL19859.1"/>
    </source>
</evidence>
<keyword evidence="1" id="KW-0472">Membrane</keyword>
<evidence type="ECO:0000256" key="1">
    <source>
        <dbReference type="SAM" id="Phobius"/>
    </source>
</evidence>
<organism evidence="2 3">
    <name type="scientific">Candidatus Bodocaedibacter vickermanii</name>
    <dbReference type="NCBI Taxonomy" id="2741701"/>
    <lineage>
        <taxon>Bacteria</taxon>
        <taxon>Pseudomonadati</taxon>
        <taxon>Pseudomonadota</taxon>
        <taxon>Alphaproteobacteria</taxon>
        <taxon>Holosporales</taxon>
        <taxon>Candidatus Paracaedibacteraceae</taxon>
        <taxon>Candidatus Bodocaedibacter</taxon>
    </lineage>
</organism>
<gene>
    <name evidence="2" type="ORF">CPBP_00630</name>
</gene>
<dbReference type="EMBL" id="CP054719">
    <property type="protein sequence ID" value="QOL19859.1"/>
    <property type="molecule type" value="Genomic_DNA"/>
</dbReference>
<dbReference type="AlphaFoldDB" id="A0A7L9RTK1"/>
<sequence>MQILSFFKTSFLQATLRFNLAVACCACLTYCLIFRPAFLTDVPYFGILLCGASWFVVSKLFTEGLTLPKWSYYAFSTPVLIGLAYYFYLYPNSLWLMGILSLSFISLIFIAPFIGRSSDADELWSFHFDVLKHSIYASIASLILLVGITLVLFALDYLFGFNIYSDLYHDTCTVIFVLILPVLALSGIPAQFGDNTYTSAGSVLLKLLLYILIPLLLIYGIILHAYSLKIIITQELPRGKVAYLVAGFATIMLTTYILIQRWKNEHSLIRLFHRYIGWFMILPLLLMAWGLWARISVFGLTESRYFIALLWLWFVASTLVILIRSVNPALWIIGIFSSLFLISSIGPWNIQELPINHQLHKLTATLSKVRSAESSQATKQHQIIVSSILDYLNSRNRLEDVRSLYLNPNASLSSEKLTPHTVSLELGVPYIEYSERAQKRTGYPIHYKMSPNSLPINGYSYMIPNVKLSLYGTLSQSFEIKGIGSFTLRYIPTTSSFEITQQGFNSPIYKAYLPDLIQKLAAGSKDTLQLNPKLTTQTHNGITIQVIFTEFFGTTNNTPARSPSINRVTDISCIVLIQRTPKK</sequence>
<dbReference type="InterPro" id="IPR025291">
    <property type="entry name" value="DUF4153"/>
</dbReference>
<evidence type="ECO:0000313" key="3">
    <source>
        <dbReference type="Proteomes" id="UP000594001"/>
    </source>
</evidence>
<feature type="transmembrane region" description="Helical" evidence="1">
    <location>
        <begin position="304"/>
        <end position="323"/>
    </location>
</feature>
<protein>
    <submittedName>
        <fullName evidence="2">DUF4153 domain-containing protein</fullName>
    </submittedName>
</protein>
<feature type="transmembrane region" description="Helical" evidence="1">
    <location>
        <begin position="135"/>
        <end position="155"/>
    </location>
</feature>
<keyword evidence="3" id="KW-1185">Reference proteome</keyword>
<feature type="transmembrane region" description="Helical" evidence="1">
    <location>
        <begin position="94"/>
        <end position="114"/>
    </location>
</feature>
<feature type="transmembrane region" description="Helical" evidence="1">
    <location>
        <begin position="167"/>
        <end position="186"/>
    </location>
</feature>
<keyword evidence="1" id="KW-0812">Transmembrane</keyword>
<name>A0A7L9RTK1_9PROT</name>
<keyword evidence="1" id="KW-1133">Transmembrane helix</keyword>
<dbReference type="Pfam" id="PF13687">
    <property type="entry name" value="DUF4153"/>
    <property type="match status" value="1"/>
</dbReference>
<dbReference type="Proteomes" id="UP000594001">
    <property type="component" value="Chromosome"/>
</dbReference>
<feature type="transmembrane region" description="Helical" evidence="1">
    <location>
        <begin position="20"/>
        <end position="38"/>
    </location>
</feature>
<dbReference type="KEGG" id="pbal:CPBP_00630"/>
<feature type="transmembrane region" description="Helical" evidence="1">
    <location>
        <begin position="207"/>
        <end position="226"/>
    </location>
</feature>
<feature type="transmembrane region" description="Helical" evidence="1">
    <location>
        <begin position="241"/>
        <end position="259"/>
    </location>
</feature>
<dbReference type="RefSeq" id="WP_350332596.1">
    <property type="nucleotide sequence ID" value="NZ_CP054719.1"/>
</dbReference>
<feature type="transmembrane region" description="Helical" evidence="1">
    <location>
        <begin position="271"/>
        <end position="292"/>
    </location>
</feature>
<feature type="transmembrane region" description="Helical" evidence="1">
    <location>
        <begin position="70"/>
        <end position="88"/>
    </location>
</feature>
<feature type="transmembrane region" description="Helical" evidence="1">
    <location>
        <begin position="330"/>
        <end position="350"/>
    </location>
</feature>
<reference evidence="2 3" key="1">
    <citation type="submission" date="2020-06" db="EMBL/GenBank/DDBJ databases">
        <title>The endosymbiont of the kinetoplastid Bodo saltans is a Paracaedibacter-like alpha-proteobacterium possessing a putative toxin-antitoxin system.</title>
        <authorList>
            <person name="Midha S."/>
            <person name="Rigden D.J."/>
            <person name="Siozios S."/>
            <person name="Hurst G.D.D."/>
            <person name="Jackson A.P."/>
        </authorList>
    </citation>
    <scope>NUCLEOTIDE SEQUENCE [LARGE SCALE GENOMIC DNA]</scope>
    <source>
        <strain evidence="2">Lake Konstanz</strain>
    </source>
</reference>
<proteinExistence type="predicted"/>